<accession>A0AAD7FIT4</accession>
<feature type="chain" id="PRO_5041983268" description="Fruit-body specific protein a" evidence="1">
    <location>
        <begin position="22"/>
        <end position="204"/>
    </location>
</feature>
<organism evidence="2 3">
    <name type="scientific">Roridomyces roridus</name>
    <dbReference type="NCBI Taxonomy" id="1738132"/>
    <lineage>
        <taxon>Eukaryota</taxon>
        <taxon>Fungi</taxon>
        <taxon>Dikarya</taxon>
        <taxon>Basidiomycota</taxon>
        <taxon>Agaricomycotina</taxon>
        <taxon>Agaricomycetes</taxon>
        <taxon>Agaricomycetidae</taxon>
        <taxon>Agaricales</taxon>
        <taxon>Marasmiineae</taxon>
        <taxon>Mycenaceae</taxon>
        <taxon>Roridomyces</taxon>
    </lineage>
</organism>
<proteinExistence type="predicted"/>
<sequence length="204" mass="21775">MRFTTVFTALAAFAVGSVSNAQFSGESITNALTLTAQNHYGSPNPPWVFGAKPGWYYGKGTPPVGIACFLDELFCELLELFPFCFHCPKPPPPPPPHKPPPPPEYSPSFYNETCATQDSSFMTFGLVDTVADCEAMCDTVSGCTFVNTYFDINGKNGSTLLTCSLFSKCLTDASNDNCGGQDQGNGGLTEIQNSSGFCKAKPTA</sequence>
<gene>
    <name evidence="2" type="ORF">FB45DRAFT_992290</name>
</gene>
<keyword evidence="3" id="KW-1185">Reference proteome</keyword>
<dbReference type="Proteomes" id="UP001221142">
    <property type="component" value="Unassembled WGS sequence"/>
</dbReference>
<keyword evidence="1" id="KW-0732">Signal</keyword>
<dbReference type="AlphaFoldDB" id="A0AAD7FIT4"/>
<feature type="signal peptide" evidence="1">
    <location>
        <begin position="1"/>
        <end position="21"/>
    </location>
</feature>
<evidence type="ECO:0000256" key="1">
    <source>
        <dbReference type="SAM" id="SignalP"/>
    </source>
</evidence>
<evidence type="ECO:0008006" key="4">
    <source>
        <dbReference type="Google" id="ProtNLM"/>
    </source>
</evidence>
<comment type="caution">
    <text evidence="2">The sequence shown here is derived from an EMBL/GenBank/DDBJ whole genome shotgun (WGS) entry which is preliminary data.</text>
</comment>
<evidence type="ECO:0000313" key="3">
    <source>
        <dbReference type="Proteomes" id="UP001221142"/>
    </source>
</evidence>
<protein>
    <recommendedName>
        <fullName evidence="4">Fruit-body specific protein a</fullName>
    </recommendedName>
</protein>
<name>A0AAD7FIT4_9AGAR</name>
<reference evidence="2" key="1">
    <citation type="submission" date="2023-03" db="EMBL/GenBank/DDBJ databases">
        <title>Massive genome expansion in bonnet fungi (Mycena s.s.) driven by repeated elements and novel gene families across ecological guilds.</title>
        <authorList>
            <consortium name="Lawrence Berkeley National Laboratory"/>
            <person name="Harder C.B."/>
            <person name="Miyauchi S."/>
            <person name="Viragh M."/>
            <person name="Kuo A."/>
            <person name="Thoen E."/>
            <person name="Andreopoulos B."/>
            <person name="Lu D."/>
            <person name="Skrede I."/>
            <person name="Drula E."/>
            <person name="Henrissat B."/>
            <person name="Morin E."/>
            <person name="Kohler A."/>
            <person name="Barry K."/>
            <person name="LaButti K."/>
            <person name="Morin E."/>
            <person name="Salamov A."/>
            <person name="Lipzen A."/>
            <person name="Mereny Z."/>
            <person name="Hegedus B."/>
            <person name="Baldrian P."/>
            <person name="Stursova M."/>
            <person name="Weitz H."/>
            <person name="Taylor A."/>
            <person name="Grigoriev I.V."/>
            <person name="Nagy L.G."/>
            <person name="Martin F."/>
            <person name="Kauserud H."/>
        </authorList>
    </citation>
    <scope>NUCLEOTIDE SEQUENCE</scope>
    <source>
        <strain evidence="2">9284</strain>
    </source>
</reference>
<dbReference type="EMBL" id="JARKIF010000016">
    <property type="protein sequence ID" value="KAJ7621256.1"/>
    <property type="molecule type" value="Genomic_DNA"/>
</dbReference>
<evidence type="ECO:0000313" key="2">
    <source>
        <dbReference type="EMBL" id="KAJ7621256.1"/>
    </source>
</evidence>